<dbReference type="Proteomes" id="UP000557872">
    <property type="component" value="Unassembled WGS sequence"/>
</dbReference>
<keyword evidence="3" id="KW-1185">Reference proteome</keyword>
<dbReference type="RefSeq" id="WP_178930861.1">
    <property type="nucleotide sequence ID" value="NZ_JACBAZ010000001.1"/>
</dbReference>
<dbReference type="InterPro" id="IPR007922">
    <property type="entry name" value="DciA-like"/>
</dbReference>
<comment type="caution">
    <text evidence="2">The sequence shown here is derived from an EMBL/GenBank/DDBJ whole genome shotgun (WGS) entry which is preliminary data.</text>
</comment>
<evidence type="ECO:0000256" key="1">
    <source>
        <dbReference type="SAM" id="MobiDB-lite"/>
    </source>
</evidence>
<dbReference type="PANTHER" id="PTHR36456">
    <property type="entry name" value="UPF0232 PROTEIN SCO3875"/>
    <property type="match status" value="1"/>
</dbReference>
<dbReference type="EMBL" id="JACBAZ010000001">
    <property type="protein sequence ID" value="NWK54325.1"/>
    <property type="molecule type" value="Genomic_DNA"/>
</dbReference>
<sequence>MGNNSHRIPGSRGKGRKRASSHIRRVRHSLLTQWRGGVDPPAPDRNIHRADEFLSDLLKSVGLSEGIDESRLKESWSKVAGEFVAKHTVPESIRNGVLVLLVLQPTMKFHLQQMSAQLLENMRQELGSGVVKRIIFKIG</sequence>
<gene>
    <name evidence="2" type="ORF">HW115_01790</name>
</gene>
<evidence type="ECO:0000313" key="3">
    <source>
        <dbReference type="Proteomes" id="UP000557872"/>
    </source>
</evidence>
<accession>A0A851GGD8</accession>
<feature type="region of interest" description="Disordered" evidence="1">
    <location>
        <begin position="1"/>
        <end position="23"/>
    </location>
</feature>
<proteinExistence type="predicted"/>
<dbReference type="PANTHER" id="PTHR36456:SF1">
    <property type="entry name" value="UPF0232 PROTEIN SCO3875"/>
    <property type="match status" value="1"/>
</dbReference>
<dbReference type="AlphaFoldDB" id="A0A851GGD8"/>
<evidence type="ECO:0000313" key="2">
    <source>
        <dbReference type="EMBL" id="NWK54325.1"/>
    </source>
</evidence>
<organism evidence="2 3">
    <name type="scientific">Oceaniferula marina</name>
    <dbReference type="NCBI Taxonomy" id="2748318"/>
    <lineage>
        <taxon>Bacteria</taxon>
        <taxon>Pseudomonadati</taxon>
        <taxon>Verrucomicrobiota</taxon>
        <taxon>Verrucomicrobiia</taxon>
        <taxon>Verrucomicrobiales</taxon>
        <taxon>Verrucomicrobiaceae</taxon>
        <taxon>Oceaniferula</taxon>
    </lineage>
</organism>
<protein>
    <submittedName>
        <fullName evidence="2">DUF721 domain-containing protein</fullName>
    </submittedName>
</protein>
<dbReference type="Pfam" id="PF05258">
    <property type="entry name" value="DciA"/>
    <property type="match status" value="1"/>
</dbReference>
<reference evidence="2 3" key="1">
    <citation type="submission" date="2020-07" db="EMBL/GenBank/DDBJ databases">
        <title>Roseicoccus Jingziensis gen. nov., sp. nov., isolated from coastal seawater.</title>
        <authorList>
            <person name="Feng X."/>
        </authorList>
    </citation>
    <scope>NUCLEOTIDE SEQUENCE [LARGE SCALE GENOMIC DNA]</scope>
    <source>
        <strain evidence="2 3">N1E253</strain>
    </source>
</reference>
<feature type="compositionally biased region" description="Basic residues" evidence="1">
    <location>
        <begin position="13"/>
        <end position="23"/>
    </location>
</feature>
<name>A0A851GGD8_9BACT</name>